<organism evidence="2 3">
    <name type="scientific">Parashewanella spongiae</name>
    <dbReference type="NCBI Taxonomy" id="342950"/>
    <lineage>
        <taxon>Bacteria</taxon>
        <taxon>Pseudomonadati</taxon>
        <taxon>Pseudomonadota</taxon>
        <taxon>Gammaproteobacteria</taxon>
        <taxon>Alteromonadales</taxon>
        <taxon>Shewanellaceae</taxon>
        <taxon>Parashewanella</taxon>
    </lineage>
</organism>
<dbReference type="RefSeq" id="WP_121854624.1">
    <property type="nucleotide sequence ID" value="NZ_CP037952.1"/>
</dbReference>
<accession>A0A3A6TQY6</accession>
<evidence type="ECO:0000313" key="3">
    <source>
        <dbReference type="Proteomes" id="UP000273022"/>
    </source>
</evidence>
<keyword evidence="3" id="KW-1185">Reference proteome</keyword>
<gene>
    <name evidence="2" type="ORF">D5R81_15975</name>
</gene>
<evidence type="ECO:0000313" key="2">
    <source>
        <dbReference type="EMBL" id="RJY07387.1"/>
    </source>
</evidence>
<name>A0A3A6TQY6_9GAMM</name>
<keyword evidence="1" id="KW-0175">Coiled coil</keyword>
<protein>
    <submittedName>
        <fullName evidence="2">Uncharacterized protein</fullName>
    </submittedName>
</protein>
<proteinExistence type="predicted"/>
<feature type="coiled-coil region" evidence="1">
    <location>
        <begin position="241"/>
        <end position="268"/>
    </location>
</feature>
<sequence length="268" mass="31277">MAYILLEDRVLVSTESFETIERLHKTELKDEEIEIVVKSGMMKWKYKAKVNRIGLDVKVKVIKEQGPVTDLVRFFDSSPKGCTSDFLEHYVFNRVVNNTNDAFVNLADSNKYEYYDDGTIKPLLKSASFRALSEAEKIDGMASSYVLIEPEEQILKLKIGTVDYEKFSVKIDEIKIKVPTERRDDQVERVEHAQLIERELEQIEILDCHMDPSDLRQLESKIKKEIEDELVQSKYKEEQDLKALCERCNQIERNLKELDSMIKMLESL</sequence>
<reference evidence="2 3" key="1">
    <citation type="submission" date="2018-09" db="EMBL/GenBank/DDBJ databases">
        <title>Phylogeny of the Shewanellaceae, and recommendation for two new genera, Pseudoshewanella and Parashewanella.</title>
        <authorList>
            <person name="Wang G."/>
        </authorList>
    </citation>
    <scope>NUCLEOTIDE SEQUENCE [LARGE SCALE GENOMIC DNA]</scope>
    <source>
        <strain evidence="2 3">KCTC 22492</strain>
    </source>
</reference>
<dbReference type="Proteomes" id="UP000273022">
    <property type="component" value="Unassembled WGS sequence"/>
</dbReference>
<dbReference type="AlphaFoldDB" id="A0A3A6TQY6"/>
<comment type="caution">
    <text evidence="2">The sequence shown here is derived from an EMBL/GenBank/DDBJ whole genome shotgun (WGS) entry which is preliminary data.</text>
</comment>
<dbReference type="EMBL" id="QYYH01000123">
    <property type="protein sequence ID" value="RJY07387.1"/>
    <property type="molecule type" value="Genomic_DNA"/>
</dbReference>
<evidence type="ECO:0000256" key="1">
    <source>
        <dbReference type="SAM" id="Coils"/>
    </source>
</evidence>